<protein>
    <recommendedName>
        <fullName evidence="9">tRNA (guanine(10)-N(2))-methyltransferase</fullName>
        <ecNumber evidence="9">2.1.1.214</ecNumber>
    </recommendedName>
</protein>
<evidence type="ECO:0000256" key="6">
    <source>
        <dbReference type="ARBA" id="ARBA00022691"/>
    </source>
</evidence>
<comment type="similarity">
    <text evidence="10">Belongs to the class I-like SAM-binding methyltransferase superfamily. TRM11 methyltransferase family.</text>
</comment>
<evidence type="ECO:0000256" key="7">
    <source>
        <dbReference type="ARBA" id="ARBA00022694"/>
    </source>
</evidence>
<name>A0A9W7XGJ1_9FUNG</name>
<dbReference type="InterPro" id="IPR059073">
    <property type="entry name" value="TRMT11_N"/>
</dbReference>
<dbReference type="Proteomes" id="UP001145021">
    <property type="component" value="Unassembled WGS sequence"/>
</dbReference>
<comment type="subcellular location">
    <subcellularLocation>
        <location evidence="1">Cytoplasm</location>
    </subcellularLocation>
</comment>
<dbReference type="GO" id="GO:0160102">
    <property type="term" value="F:tRNA (guanine(10)-N2)-methyltransferase activity"/>
    <property type="evidence" value="ECO:0007669"/>
    <property type="project" value="UniProtKB-EC"/>
</dbReference>
<evidence type="ECO:0000256" key="9">
    <source>
        <dbReference type="ARBA" id="ARBA00066937"/>
    </source>
</evidence>
<evidence type="ECO:0000256" key="2">
    <source>
        <dbReference type="ARBA" id="ARBA00022490"/>
    </source>
</evidence>
<evidence type="ECO:0000256" key="3">
    <source>
        <dbReference type="ARBA" id="ARBA00022555"/>
    </source>
</evidence>
<accession>A0A9W7XGJ1</accession>
<evidence type="ECO:0000259" key="12">
    <source>
        <dbReference type="Pfam" id="PF25904"/>
    </source>
</evidence>
<evidence type="ECO:0000256" key="8">
    <source>
        <dbReference type="ARBA" id="ARBA00022884"/>
    </source>
</evidence>
<evidence type="ECO:0000313" key="14">
    <source>
        <dbReference type="Proteomes" id="UP001145021"/>
    </source>
</evidence>
<dbReference type="PROSITE" id="PS51627">
    <property type="entry name" value="SAM_MT_TRM11"/>
    <property type="match status" value="1"/>
</dbReference>
<keyword evidence="14" id="KW-1185">Reference proteome</keyword>
<dbReference type="GO" id="GO:0000049">
    <property type="term" value="F:tRNA binding"/>
    <property type="evidence" value="ECO:0007669"/>
    <property type="project" value="UniProtKB-UniRule"/>
</dbReference>
<evidence type="ECO:0000256" key="5">
    <source>
        <dbReference type="ARBA" id="ARBA00022679"/>
    </source>
</evidence>
<organism evidence="13 14">
    <name type="scientific">Coemansia asiatica</name>
    <dbReference type="NCBI Taxonomy" id="1052880"/>
    <lineage>
        <taxon>Eukaryota</taxon>
        <taxon>Fungi</taxon>
        <taxon>Fungi incertae sedis</taxon>
        <taxon>Zoopagomycota</taxon>
        <taxon>Kickxellomycotina</taxon>
        <taxon>Kickxellomycetes</taxon>
        <taxon>Kickxellales</taxon>
        <taxon>Kickxellaceae</taxon>
        <taxon>Coemansia</taxon>
    </lineage>
</organism>
<gene>
    <name evidence="13" type="ORF">LPJ64_004198</name>
</gene>
<dbReference type="GO" id="GO:0032259">
    <property type="term" value="P:methylation"/>
    <property type="evidence" value="ECO:0007669"/>
    <property type="project" value="UniProtKB-UniRule"/>
</dbReference>
<dbReference type="PANTHER" id="PTHR13370">
    <property type="entry name" value="RNA METHYLASE-RELATED"/>
    <property type="match status" value="1"/>
</dbReference>
<evidence type="ECO:0000256" key="10">
    <source>
        <dbReference type="PROSITE-ProRule" id="PRU00959"/>
    </source>
</evidence>
<dbReference type="PRINTS" id="PR00507">
    <property type="entry name" value="N12N6MTFRASE"/>
</dbReference>
<dbReference type="GO" id="GO:0005737">
    <property type="term" value="C:cytoplasm"/>
    <property type="evidence" value="ECO:0007669"/>
    <property type="project" value="UniProtKB-SubCell"/>
</dbReference>
<dbReference type="PROSITE" id="PS00092">
    <property type="entry name" value="N6_MTASE"/>
    <property type="match status" value="1"/>
</dbReference>
<dbReference type="GO" id="GO:0043527">
    <property type="term" value="C:tRNA methyltransferase complex"/>
    <property type="evidence" value="ECO:0007669"/>
    <property type="project" value="UniProtKB-ARBA"/>
</dbReference>
<dbReference type="Pfam" id="PF25904">
    <property type="entry name" value="Tmrp11_N"/>
    <property type="match status" value="1"/>
</dbReference>
<dbReference type="InterPro" id="IPR002052">
    <property type="entry name" value="DNA_methylase_N6_adenine_CS"/>
</dbReference>
<evidence type="ECO:0000256" key="4">
    <source>
        <dbReference type="ARBA" id="ARBA00022603"/>
    </source>
</evidence>
<keyword evidence="2" id="KW-0963">Cytoplasm</keyword>
<dbReference type="GO" id="GO:0008033">
    <property type="term" value="P:tRNA processing"/>
    <property type="evidence" value="ECO:0007669"/>
    <property type="project" value="UniProtKB-UniRule"/>
</dbReference>
<feature type="domain" description="tRNA (guanine(10)-N(2))-methyltransferase TRMT11 N-terminal" evidence="12">
    <location>
        <begin position="4"/>
        <end position="173"/>
    </location>
</feature>
<dbReference type="PANTHER" id="PTHR13370:SF3">
    <property type="entry name" value="TRNA (GUANINE(10)-N2)-METHYLTRANSFERASE HOMOLOG"/>
    <property type="match status" value="1"/>
</dbReference>
<keyword evidence="6 10" id="KW-0949">S-adenosyl-L-methionine</keyword>
<feature type="domain" description="Ribosomal RNA large subunit methyltransferase K/L-like methyltransferase" evidence="11">
    <location>
        <begin position="183"/>
        <end position="305"/>
    </location>
</feature>
<dbReference type="SUPFAM" id="SSF53335">
    <property type="entry name" value="S-adenosyl-L-methionine-dependent methyltransferases"/>
    <property type="match status" value="1"/>
</dbReference>
<reference evidence="13" key="1">
    <citation type="submission" date="2022-07" db="EMBL/GenBank/DDBJ databases">
        <title>Phylogenomic reconstructions and comparative analyses of Kickxellomycotina fungi.</title>
        <authorList>
            <person name="Reynolds N.K."/>
            <person name="Stajich J.E."/>
            <person name="Barry K."/>
            <person name="Grigoriev I.V."/>
            <person name="Crous P."/>
            <person name="Smith M.E."/>
        </authorList>
    </citation>
    <scope>NUCLEOTIDE SEQUENCE</scope>
    <source>
        <strain evidence="13">NBRC 105413</strain>
    </source>
</reference>
<dbReference type="PIRSF" id="PIRSF017259">
    <property type="entry name" value="tRNA_mtfrase_TRM11"/>
    <property type="match status" value="1"/>
</dbReference>
<keyword evidence="8 10" id="KW-0694">RNA-binding</keyword>
<proteinExistence type="inferred from homology"/>
<evidence type="ECO:0000313" key="13">
    <source>
        <dbReference type="EMBL" id="KAJ1644077.1"/>
    </source>
</evidence>
<dbReference type="InterPro" id="IPR000241">
    <property type="entry name" value="RlmKL-like_Mtase"/>
</dbReference>
<dbReference type="InterPro" id="IPR029063">
    <property type="entry name" value="SAM-dependent_MTases_sf"/>
</dbReference>
<keyword evidence="3 10" id="KW-0820">tRNA-binding</keyword>
<keyword evidence="7 10" id="KW-0819">tRNA processing</keyword>
<keyword evidence="5 10" id="KW-0808">Transferase</keyword>
<comment type="caution">
    <text evidence="13">The sequence shown here is derived from an EMBL/GenBank/DDBJ whole genome shotgun (WGS) entry which is preliminary data.</text>
</comment>
<dbReference type="AlphaFoldDB" id="A0A9W7XGJ1"/>
<dbReference type="Pfam" id="PF01170">
    <property type="entry name" value="UPF0020"/>
    <property type="match status" value="1"/>
</dbReference>
<dbReference type="EC" id="2.1.1.214" evidence="9"/>
<evidence type="ECO:0000259" key="11">
    <source>
        <dbReference type="Pfam" id="PF01170"/>
    </source>
</evidence>
<dbReference type="EMBL" id="JANBOH010000194">
    <property type="protein sequence ID" value="KAJ1644077.1"/>
    <property type="molecule type" value="Genomic_DNA"/>
</dbReference>
<evidence type="ECO:0000256" key="1">
    <source>
        <dbReference type="ARBA" id="ARBA00004496"/>
    </source>
</evidence>
<keyword evidence="4 10" id="KW-0489">Methyltransferase</keyword>
<dbReference type="InterPro" id="IPR016691">
    <property type="entry name" value="TRMT11"/>
</dbReference>
<sequence length="455" mass="51777">MPPFIVHFAHYHEDFRLAELDALSLLENIQISYDRSKYSPDSPIFLIDIENSEQAEKLVRRAILIRSISEYWGSGHSYDDLFTEVKKRPERWDAYKQCSFKFTVDSFGKSLTQEQKIEIIERFSFLGFMGPIRMKNAEQEFFVFEDYGESDKPVPNQQARMIWFGRVIGRGSRDLVDRFDVKKRTYLGNTTMDAELSLLMANQALARPGSLVYDPFVGTGSFLLTCSHFGACSVGSDIDGRQIRGTAGFRRNVDGIRANLAQYNLGSRVLDTAVFDICRNPWRPGALFDAIVTDPPYGVRAGAKRLGRRNGTVPENSFRIVDGVTNYKRSDYYPPTVPYEMSDVISDLMEFAAEKLVVGGRLVYWLPTVAEEYDPRDVPVHPVLKLVANSEQPFGGWSRRLITMEKIDRFRGDANGDELSRCGSGDSHHDPAHKNFRDRYFSKFEPIDNEAAQTG</sequence>
<dbReference type="Gene3D" id="3.40.50.150">
    <property type="entry name" value="Vaccinia Virus protein VP39"/>
    <property type="match status" value="1"/>
</dbReference>